<feature type="compositionally biased region" description="Polar residues" evidence="5">
    <location>
        <begin position="178"/>
        <end position="188"/>
    </location>
</feature>
<keyword evidence="4 6" id="KW-0472">Membrane</keyword>
<feature type="transmembrane region" description="Helical" evidence="6">
    <location>
        <begin position="61"/>
        <end position="82"/>
    </location>
</feature>
<evidence type="ECO:0000313" key="8">
    <source>
        <dbReference type="Proteomes" id="UP000239747"/>
    </source>
</evidence>
<reference evidence="7 8" key="1">
    <citation type="submission" date="2017-01" db="EMBL/GenBank/DDBJ databases">
        <title>Trade-off between light-utilization and light-protection in marine flavobacteria.</title>
        <authorList>
            <person name="Kumagai Y."/>
            <person name="Yoshizawa S."/>
            <person name="Kogure K."/>
            <person name="Iwasaki W."/>
        </authorList>
    </citation>
    <scope>NUCLEOTIDE SEQUENCE [LARGE SCALE GENOMIC DNA]</scope>
    <source>
        <strain evidence="7 8">KCTC 32109</strain>
    </source>
</reference>
<dbReference type="GO" id="GO:0009403">
    <property type="term" value="P:toxin biosynthetic process"/>
    <property type="evidence" value="ECO:0007669"/>
    <property type="project" value="InterPro"/>
</dbReference>
<evidence type="ECO:0000256" key="5">
    <source>
        <dbReference type="SAM" id="MobiDB-lite"/>
    </source>
</evidence>
<comment type="subcellular location">
    <subcellularLocation>
        <location evidence="1">Membrane</location>
        <topology evidence="1">Multi-pass membrane protein</topology>
    </subcellularLocation>
</comment>
<dbReference type="OrthoDB" id="9799585at2"/>
<feature type="region of interest" description="Disordered" evidence="5">
    <location>
        <begin position="168"/>
        <end position="188"/>
    </location>
</feature>
<dbReference type="PANTHER" id="PTHR37306:SF1">
    <property type="entry name" value="COLICIN V PRODUCTION PROTEIN"/>
    <property type="match status" value="1"/>
</dbReference>
<name>A0A2S7UA89_9FLAO</name>
<feature type="transmembrane region" description="Helical" evidence="6">
    <location>
        <begin position="31"/>
        <end position="49"/>
    </location>
</feature>
<evidence type="ECO:0000256" key="6">
    <source>
        <dbReference type="SAM" id="Phobius"/>
    </source>
</evidence>
<evidence type="ECO:0000256" key="2">
    <source>
        <dbReference type="ARBA" id="ARBA00022692"/>
    </source>
</evidence>
<evidence type="ECO:0000256" key="4">
    <source>
        <dbReference type="ARBA" id="ARBA00023136"/>
    </source>
</evidence>
<evidence type="ECO:0000256" key="1">
    <source>
        <dbReference type="ARBA" id="ARBA00004141"/>
    </source>
</evidence>
<keyword evidence="2 6" id="KW-0812">Transmembrane</keyword>
<feature type="compositionally biased region" description="Basic and acidic residues" evidence="5">
    <location>
        <begin position="168"/>
        <end position="177"/>
    </location>
</feature>
<protein>
    <submittedName>
        <fullName evidence="7">Colicin V production protein</fullName>
    </submittedName>
</protein>
<dbReference type="Pfam" id="PF02674">
    <property type="entry name" value="Colicin_V"/>
    <property type="match status" value="1"/>
</dbReference>
<evidence type="ECO:0000313" key="7">
    <source>
        <dbReference type="EMBL" id="PQJ31567.1"/>
    </source>
</evidence>
<keyword evidence="8" id="KW-1185">Reference proteome</keyword>
<dbReference type="Proteomes" id="UP000239747">
    <property type="component" value="Unassembled WGS sequence"/>
</dbReference>
<dbReference type="InterPro" id="IPR003825">
    <property type="entry name" value="Colicin-V_CvpA"/>
</dbReference>
<sequence>MNWLDIVICIVLLIGLWKGYLNGFFVELTSLLALIAAIYGSIYFSNYAGDWLRNQFEWEETYITIASFIITFVVIIFVISYVGKLITKLMKTAKLGFLNKLAGGAFGLIKMAFLASVILMFIKTASGEFNLLGDQTTEDSLVYEHIEPLAPFLLPKILAEADRVDRRIRGDRDKNETPTDSTNTSGNF</sequence>
<evidence type="ECO:0000256" key="3">
    <source>
        <dbReference type="ARBA" id="ARBA00022989"/>
    </source>
</evidence>
<feature type="transmembrane region" description="Helical" evidence="6">
    <location>
        <begin position="102"/>
        <end position="122"/>
    </location>
</feature>
<dbReference type="GO" id="GO:0016020">
    <property type="term" value="C:membrane"/>
    <property type="evidence" value="ECO:0007669"/>
    <property type="project" value="UniProtKB-SubCell"/>
</dbReference>
<organism evidence="7 8">
    <name type="scientific">Nonlabens arenilitoris</name>
    <dbReference type="NCBI Taxonomy" id="1217969"/>
    <lineage>
        <taxon>Bacteria</taxon>
        <taxon>Pseudomonadati</taxon>
        <taxon>Bacteroidota</taxon>
        <taxon>Flavobacteriia</taxon>
        <taxon>Flavobacteriales</taxon>
        <taxon>Flavobacteriaceae</taxon>
        <taxon>Nonlabens</taxon>
    </lineage>
</organism>
<dbReference type="AlphaFoldDB" id="A0A2S7UA89"/>
<accession>A0A2S7UA89</accession>
<comment type="caution">
    <text evidence="7">The sequence shown here is derived from an EMBL/GenBank/DDBJ whole genome shotgun (WGS) entry which is preliminary data.</text>
</comment>
<keyword evidence="3 6" id="KW-1133">Transmembrane helix</keyword>
<proteinExistence type="predicted"/>
<dbReference type="RefSeq" id="WP_105070684.1">
    <property type="nucleotide sequence ID" value="NZ_MTPW01000001.1"/>
</dbReference>
<dbReference type="PANTHER" id="PTHR37306">
    <property type="entry name" value="COLICIN V PRODUCTION PROTEIN"/>
    <property type="match status" value="1"/>
</dbReference>
<gene>
    <name evidence="7" type="ORF">BST92_06340</name>
</gene>
<dbReference type="EMBL" id="MTPW01000001">
    <property type="protein sequence ID" value="PQJ31567.1"/>
    <property type="molecule type" value="Genomic_DNA"/>
</dbReference>